<dbReference type="PANTHER" id="PTHR42673">
    <property type="entry name" value="MALEYLACETOACETATE ISOMERASE"/>
    <property type="match status" value="1"/>
</dbReference>
<dbReference type="InterPro" id="IPR040079">
    <property type="entry name" value="Glutathione_S-Trfase"/>
</dbReference>
<dbReference type="GO" id="GO:0016034">
    <property type="term" value="F:maleylacetoacetate isomerase activity"/>
    <property type="evidence" value="ECO:0007669"/>
    <property type="project" value="UniProtKB-EC"/>
</dbReference>
<dbReference type="EMBL" id="JBFNXX010000004">
    <property type="protein sequence ID" value="MEW9919188.1"/>
    <property type="molecule type" value="Genomic_DNA"/>
</dbReference>
<keyword evidence="5" id="KW-1185">Reference proteome</keyword>
<organism evidence="4 5">
    <name type="scientific">Sulfitobacter sediminis</name>
    <dbReference type="NCBI Taxonomy" id="3234186"/>
    <lineage>
        <taxon>Bacteria</taxon>
        <taxon>Pseudomonadati</taxon>
        <taxon>Pseudomonadota</taxon>
        <taxon>Alphaproteobacteria</taxon>
        <taxon>Rhodobacterales</taxon>
        <taxon>Roseobacteraceae</taxon>
        <taxon>Sulfitobacter</taxon>
    </lineage>
</organism>
<dbReference type="InterPro" id="IPR010987">
    <property type="entry name" value="Glutathione-S-Trfase_C-like"/>
</dbReference>
<dbReference type="CDD" id="cd03191">
    <property type="entry name" value="GST_C_Zeta"/>
    <property type="match status" value="1"/>
</dbReference>
<reference evidence="4 5" key="1">
    <citation type="submission" date="2024-07" db="EMBL/GenBank/DDBJ databases">
        <title>Marimonas sp.nov., isolated from tidal-flat sediment.</title>
        <authorList>
            <person name="Jayan J.N."/>
            <person name="Lee S.S."/>
        </authorList>
    </citation>
    <scope>NUCLEOTIDE SEQUENCE [LARGE SCALE GENOMIC DNA]</scope>
    <source>
        <strain evidence="4 5">MJW-29</strain>
    </source>
</reference>
<name>A0ABV3RKV5_9RHOB</name>
<dbReference type="PROSITE" id="PS50404">
    <property type="entry name" value="GST_NTER"/>
    <property type="match status" value="1"/>
</dbReference>
<dbReference type="Proteomes" id="UP001556098">
    <property type="component" value="Unassembled WGS sequence"/>
</dbReference>
<evidence type="ECO:0000313" key="4">
    <source>
        <dbReference type="EMBL" id="MEW9919188.1"/>
    </source>
</evidence>
<evidence type="ECO:0000313" key="5">
    <source>
        <dbReference type="Proteomes" id="UP001556098"/>
    </source>
</evidence>
<proteinExistence type="inferred from homology"/>
<dbReference type="InterPro" id="IPR005955">
    <property type="entry name" value="GST_Zeta"/>
</dbReference>
<dbReference type="InterPro" id="IPR034330">
    <property type="entry name" value="GST_Zeta_C"/>
</dbReference>
<feature type="domain" description="GST N-terminal" evidence="2">
    <location>
        <begin position="1"/>
        <end position="81"/>
    </location>
</feature>
<gene>
    <name evidence="4" type="primary">maiA</name>
    <name evidence="4" type="ORF">AB2B41_06215</name>
</gene>
<comment type="caution">
    <text evidence="4">The sequence shown here is derived from an EMBL/GenBank/DDBJ whole genome shotgun (WGS) entry which is preliminary data.</text>
</comment>
<dbReference type="SUPFAM" id="SSF47616">
    <property type="entry name" value="GST C-terminal domain-like"/>
    <property type="match status" value="1"/>
</dbReference>
<dbReference type="PANTHER" id="PTHR42673:SF21">
    <property type="entry name" value="GLUTATHIONE S-TRANSFERASE YFCF"/>
    <property type="match status" value="1"/>
</dbReference>
<dbReference type="Gene3D" id="1.20.1050.10">
    <property type="match status" value="1"/>
</dbReference>
<dbReference type="InterPro" id="IPR036249">
    <property type="entry name" value="Thioredoxin-like_sf"/>
</dbReference>
<comment type="similarity">
    <text evidence="1">Belongs to the GST superfamily. Zeta family.</text>
</comment>
<evidence type="ECO:0000256" key="1">
    <source>
        <dbReference type="ARBA" id="ARBA00010007"/>
    </source>
</evidence>
<dbReference type="InterPro" id="IPR036282">
    <property type="entry name" value="Glutathione-S-Trfase_C_sf"/>
</dbReference>
<dbReference type="SFLD" id="SFLDG00358">
    <property type="entry name" value="Main_(cytGST)"/>
    <property type="match status" value="1"/>
</dbReference>
<dbReference type="InterPro" id="IPR034333">
    <property type="entry name" value="GST_Zeta_N"/>
</dbReference>
<dbReference type="SUPFAM" id="SSF52833">
    <property type="entry name" value="Thioredoxin-like"/>
    <property type="match status" value="1"/>
</dbReference>
<feature type="domain" description="GST C-terminal" evidence="3">
    <location>
        <begin position="86"/>
        <end position="209"/>
    </location>
</feature>
<dbReference type="SFLD" id="SFLDS00019">
    <property type="entry name" value="Glutathione_Transferase_(cytos"/>
    <property type="match status" value="1"/>
</dbReference>
<dbReference type="NCBIfam" id="TIGR01262">
    <property type="entry name" value="maiA"/>
    <property type="match status" value="1"/>
</dbReference>
<sequence length="209" mass="22883">MKLYTYWRSTTSYRVRIALALKGLTFEAVSVNLVTGEQTASDYAQLNPGQGVPTLVLEDGTVLTQSMAILEWLEETHPDPAILPRDPIARAHVRAAALTIATDVHPVNNLRVVARLKSAGFDQAAATAWMNHWMTEGFTAFQALIDDETAFAFGDAPGLADICLVPQLYNARRWGCDLAPFGRLTAIEARCLALQAFDVARPEKQPDAN</sequence>
<dbReference type="InterPro" id="IPR004045">
    <property type="entry name" value="Glutathione_S-Trfase_N"/>
</dbReference>
<dbReference type="EC" id="5.2.1.2" evidence="4"/>
<accession>A0ABV3RKV5</accession>
<evidence type="ECO:0000259" key="2">
    <source>
        <dbReference type="PROSITE" id="PS50404"/>
    </source>
</evidence>
<dbReference type="Gene3D" id="3.40.30.10">
    <property type="entry name" value="Glutaredoxin"/>
    <property type="match status" value="1"/>
</dbReference>
<dbReference type="RefSeq" id="WP_367876896.1">
    <property type="nucleotide sequence ID" value="NZ_JBFNXX010000004.1"/>
</dbReference>
<keyword evidence="4" id="KW-0413">Isomerase</keyword>
<dbReference type="CDD" id="cd03042">
    <property type="entry name" value="GST_N_Zeta"/>
    <property type="match status" value="1"/>
</dbReference>
<dbReference type="PROSITE" id="PS50405">
    <property type="entry name" value="GST_CTER"/>
    <property type="match status" value="1"/>
</dbReference>
<protein>
    <submittedName>
        <fullName evidence="4">Maleylacetoacetate isomerase</fullName>
        <ecNumber evidence="4">5.2.1.2</ecNumber>
    </submittedName>
</protein>
<dbReference type="Pfam" id="PF13409">
    <property type="entry name" value="GST_N_2"/>
    <property type="match status" value="1"/>
</dbReference>
<evidence type="ECO:0000259" key="3">
    <source>
        <dbReference type="PROSITE" id="PS50405"/>
    </source>
</evidence>